<evidence type="ECO:0000313" key="2">
    <source>
        <dbReference type="EMBL" id="SHH47803.1"/>
    </source>
</evidence>
<proteinExistence type="predicted"/>
<dbReference type="EMBL" id="FQVU01000006">
    <property type="protein sequence ID" value="SHH47803.1"/>
    <property type="molecule type" value="Genomic_DNA"/>
</dbReference>
<evidence type="ECO:0008006" key="4">
    <source>
        <dbReference type="Google" id="ProtNLM"/>
    </source>
</evidence>
<feature type="compositionally biased region" description="Low complexity" evidence="1">
    <location>
        <begin position="111"/>
        <end position="120"/>
    </location>
</feature>
<reference evidence="2 3" key="1">
    <citation type="submission" date="2016-11" db="EMBL/GenBank/DDBJ databases">
        <authorList>
            <person name="Jaros S."/>
            <person name="Januszkiewicz K."/>
            <person name="Wedrychowicz H."/>
        </authorList>
    </citation>
    <scope>NUCLEOTIDE SEQUENCE [LARGE SCALE GENOMIC DNA]</scope>
    <source>
        <strain evidence="2 3">DSM 45627</strain>
    </source>
</reference>
<organism evidence="2 3">
    <name type="scientific">Jatrophihabitans endophyticus</name>
    <dbReference type="NCBI Taxonomy" id="1206085"/>
    <lineage>
        <taxon>Bacteria</taxon>
        <taxon>Bacillati</taxon>
        <taxon>Actinomycetota</taxon>
        <taxon>Actinomycetes</taxon>
        <taxon>Jatrophihabitantales</taxon>
        <taxon>Jatrophihabitantaceae</taxon>
        <taxon>Jatrophihabitans</taxon>
    </lineage>
</organism>
<dbReference type="Proteomes" id="UP000186132">
    <property type="component" value="Unassembled WGS sequence"/>
</dbReference>
<evidence type="ECO:0000313" key="3">
    <source>
        <dbReference type="Proteomes" id="UP000186132"/>
    </source>
</evidence>
<dbReference type="OrthoDB" id="3404379at2"/>
<name>A0A1M5TBT3_9ACTN</name>
<protein>
    <recommendedName>
        <fullName evidence="4">DivIVA domain-containing protein</fullName>
    </recommendedName>
</protein>
<dbReference type="RefSeq" id="WP_073392143.1">
    <property type="nucleotide sequence ID" value="NZ_FQVU01000006.1"/>
</dbReference>
<dbReference type="AlphaFoldDB" id="A0A1M5TBT3"/>
<accession>A0A1M5TBT3</accession>
<sequence>MLQLLLYGLLAVVLAVVLFLIASRVLPAGEQIAPPLRDEPPWELPAERLLGAEDIDGIRLPVAMRGYRFAETDILLDRLAGELRARDQEIARLRGYPTGVGAPPAPPIPSGPADGFDAVAPEPPQPPPPDDAERPVEDTPGPDVRPEPETRPEPDAPDDHARYRP</sequence>
<dbReference type="STRING" id="1206085.SAMN05443575_3954"/>
<feature type="region of interest" description="Disordered" evidence="1">
    <location>
        <begin position="94"/>
        <end position="165"/>
    </location>
</feature>
<evidence type="ECO:0000256" key="1">
    <source>
        <dbReference type="SAM" id="MobiDB-lite"/>
    </source>
</evidence>
<keyword evidence="3" id="KW-1185">Reference proteome</keyword>
<gene>
    <name evidence="2" type="ORF">SAMN05443575_3954</name>
</gene>
<feature type="compositionally biased region" description="Basic and acidic residues" evidence="1">
    <location>
        <begin position="144"/>
        <end position="165"/>
    </location>
</feature>